<dbReference type="EMBL" id="PYHS01000019">
    <property type="protein sequence ID" value="PSR59037.1"/>
    <property type="molecule type" value="Genomic_DNA"/>
</dbReference>
<feature type="transmembrane region" description="Helical" evidence="1">
    <location>
        <begin position="70"/>
        <end position="89"/>
    </location>
</feature>
<dbReference type="RefSeq" id="WP_063027357.1">
    <property type="nucleotide sequence ID" value="NZ_PYHS01000019.1"/>
</dbReference>
<evidence type="ECO:0000256" key="1">
    <source>
        <dbReference type="SAM" id="Phobius"/>
    </source>
</evidence>
<organism evidence="2 3">
    <name type="scientific">Nocardia nova</name>
    <dbReference type="NCBI Taxonomy" id="37330"/>
    <lineage>
        <taxon>Bacteria</taxon>
        <taxon>Bacillati</taxon>
        <taxon>Actinomycetota</taxon>
        <taxon>Actinomycetes</taxon>
        <taxon>Mycobacteriales</taxon>
        <taxon>Nocardiaceae</taxon>
        <taxon>Nocardia</taxon>
    </lineage>
</organism>
<feature type="transmembrane region" description="Helical" evidence="1">
    <location>
        <begin position="47"/>
        <end position="64"/>
    </location>
</feature>
<dbReference type="AlphaFoldDB" id="A0A2T2YU57"/>
<evidence type="ECO:0000313" key="3">
    <source>
        <dbReference type="Proteomes" id="UP000241647"/>
    </source>
</evidence>
<dbReference type="Pfam" id="PF20226">
    <property type="entry name" value="DUF6585"/>
    <property type="match status" value="1"/>
</dbReference>
<proteinExistence type="predicted"/>
<keyword evidence="1" id="KW-0812">Transmembrane</keyword>
<evidence type="ECO:0000313" key="2">
    <source>
        <dbReference type="EMBL" id="PSR59037.1"/>
    </source>
</evidence>
<dbReference type="InterPro" id="IPR046492">
    <property type="entry name" value="DUF6585"/>
</dbReference>
<reference evidence="2 3" key="1">
    <citation type="submission" date="2018-02" db="EMBL/GenBank/DDBJ databases">
        <title>8 Nocardia nova and 1 Nocardia cyriacigeorgica strain used for evolution to TMP-SMX.</title>
        <authorList>
            <person name="Mehta H."/>
            <person name="Weng J."/>
            <person name="Shamoo Y."/>
        </authorList>
    </citation>
    <scope>NUCLEOTIDE SEQUENCE [LARGE SCALE GENOMIC DNA]</scope>
    <source>
        <strain evidence="2 3">ATCC 33727</strain>
    </source>
</reference>
<sequence length="275" mass="30468">MSDTAVRDREDPQLLAQIERAAAQADLGAHRSAHAAMHPEHRKNMQFLGIATPVLVVATVIGIAVNGNWWFLTAIFAVGFALALVGNVIKSRPYYDKNRGVRLDLYTRGLIYTQASGLRVVRYDRTSLLHATTDYHRVGEMRVVRTAYRYDLVDLDGSEFRMDGILANPQDWSRAIQDGVFEAQAPSTWAALEAGSRVEFGDVWMTRTELGYRGKPIPWSLIRRVSVQKGVVVVDVAGGGLIPPTVAVSRIRNFGVFFALAERLCAMSGHESPTR</sequence>
<keyword evidence="1" id="KW-0472">Membrane</keyword>
<gene>
    <name evidence="2" type="ORF">C8259_28230</name>
</gene>
<accession>A0A2T2YU57</accession>
<comment type="caution">
    <text evidence="2">The sequence shown here is derived from an EMBL/GenBank/DDBJ whole genome shotgun (WGS) entry which is preliminary data.</text>
</comment>
<keyword evidence="1" id="KW-1133">Transmembrane helix</keyword>
<protein>
    <submittedName>
        <fullName evidence="2">Uncharacterized protein</fullName>
    </submittedName>
</protein>
<dbReference type="Proteomes" id="UP000241647">
    <property type="component" value="Unassembled WGS sequence"/>
</dbReference>
<name>A0A2T2YU57_9NOCA</name>